<organism evidence="2 3">
    <name type="scientific">Corallococcus exercitus</name>
    <dbReference type="NCBI Taxonomy" id="2316736"/>
    <lineage>
        <taxon>Bacteria</taxon>
        <taxon>Pseudomonadati</taxon>
        <taxon>Myxococcota</taxon>
        <taxon>Myxococcia</taxon>
        <taxon>Myxococcales</taxon>
        <taxon>Cystobacterineae</taxon>
        <taxon>Myxococcaceae</taxon>
        <taxon>Corallococcus</taxon>
    </lineage>
</organism>
<reference evidence="2 3" key="1">
    <citation type="submission" date="2020-05" db="EMBL/GenBank/DDBJ databases">
        <authorList>
            <person name="Whitworth D."/>
        </authorList>
    </citation>
    <scope>NUCLEOTIDE SEQUENCE [LARGE SCALE GENOMIC DNA]</scope>
    <source>
        <strain evidence="2 3">AB043B</strain>
    </source>
</reference>
<feature type="domain" description="DUSAM" evidence="1">
    <location>
        <begin position="7"/>
        <end position="121"/>
    </location>
</feature>
<dbReference type="EMBL" id="JABFJV010000047">
    <property type="protein sequence ID" value="NOK33761.1"/>
    <property type="molecule type" value="Genomic_DNA"/>
</dbReference>
<evidence type="ECO:0000259" key="1">
    <source>
        <dbReference type="Pfam" id="PF09543"/>
    </source>
</evidence>
<proteinExistence type="predicted"/>
<dbReference type="Proteomes" id="UP000563426">
    <property type="component" value="Unassembled WGS sequence"/>
</dbReference>
<dbReference type="InterPro" id="IPR011753">
    <property type="entry name" value="DUSAM_dom"/>
</dbReference>
<name>A0A3A8I1A1_9BACT</name>
<dbReference type="NCBIfam" id="TIGR02267">
    <property type="entry name" value="DUSAM domain"/>
    <property type="match status" value="1"/>
</dbReference>
<comment type="caution">
    <text evidence="2">The sequence shown here is derived from an EMBL/GenBank/DDBJ whole genome shotgun (WGS) entry which is preliminary data.</text>
</comment>
<keyword evidence="3" id="KW-1185">Reference proteome</keyword>
<dbReference type="OrthoDB" id="5513463at2"/>
<evidence type="ECO:0000313" key="3">
    <source>
        <dbReference type="Proteomes" id="UP000563426"/>
    </source>
</evidence>
<evidence type="ECO:0000313" key="2">
    <source>
        <dbReference type="EMBL" id="NOK33761.1"/>
    </source>
</evidence>
<dbReference type="AlphaFoldDB" id="A0A3A8I1A1"/>
<dbReference type="Pfam" id="PF09543">
    <property type="entry name" value="DUF2379"/>
    <property type="match status" value="1"/>
</dbReference>
<protein>
    <submittedName>
        <fullName evidence="2">DUSAM domain-containing protein</fullName>
    </submittedName>
</protein>
<gene>
    <name evidence="2" type="ORF">HMI49_11185</name>
</gene>
<sequence>MNEQELNWDDVRDLSRRVSAGEAFTLTAESRAILQRTGPQVGIPAADVERALQGEASAATLLTEVARRIRDGSNRLSRALSEATRRQEASDVDGARQVLRDILKDEVVPLYRDIAQVQLEALDEG</sequence>
<accession>A0A3A8I1A1</accession>
<dbReference type="RefSeq" id="WP_120528790.1">
    <property type="nucleotide sequence ID" value="NZ_JABFJV010000047.1"/>
</dbReference>